<proteinExistence type="inferred from homology"/>
<evidence type="ECO:0000256" key="6">
    <source>
        <dbReference type="ARBA" id="ARBA00022984"/>
    </source>
</evidence>
<evidence type="ECO:0000259" key="10">
    <source>
        <dbReference type="Pfam" id="PF03033"/>
    </source>
</evidence>
<dbReference type="EMBL" id="CAFBLZ010000010">
    <property type="protein sequence ID" value="CAB4882570.1"/>
    <property type="molecule type" value="Genomic_DNA"/>
</dbReference>
<evidence type="ECO:0000313" key="12">
    <source>
        <dbReference type="EMBL" id="CAB4882570.1"/>
    </source>
</evidence>
<reference evidence="12" key="1">
    <citation type="submission" date="2020-05" db="EMBL/GenBank/DDBJ databases">
        <authorList>
            <person name="Chiriac C."/>
            <person name="Salcher M."/>
            <person name="Ghai R."/>
            <person name="Kavagutti S V."/>
        </authorList>
    </citation>
    <scope>NUCLEOTIDE SEQUENCE</scope>
</reference>
<dbReference type="AlphaFoldDB" id="A0A6J7EMX7"/>
<keyword evidence="2" id="KW-0132">Cell division</keyword>
<accession>A0A6J7EMX7</accession>
<evidence type="ECO:0000256" key="9">
    <source>
        <dbReference type="ARBA" id="ARBA00023316"/>
    </source>
</evidence>
<dbReference type="GO" id="GO:0005975">
    <property type="term" value="P:carbohydrate metabolic process"/>
    <property type="evidence" value="ECO:0007669"/>
    <property type="project" value="InterPro"/>
</dbReference>
<evidence type="ECO:0000256" key="4">
    <source>
        <dbReference type="ARBA" id="ARBA00022679"/>
    </source>
</evidence>
<name>A0A6J7EMX7_9ZZZZ</name>
<dbReference type="PANTHER" id="PTHR21015">
    <property type="entry name" value="UDP-N-ACETYLGLUCOSAMINE--N-ACETYLMURAMYL-(PENTAPEPTIDE) PYROPHOSPHORYL-UNDECAPRENOL N-ACETYLGLUCOSAMINE TRANSFERASE 1"/>
    <property type="match status" value="1"/>
</dbReference>
<keyword evidence="8" id="KW-0131">Cell cycle</keyword>
<gene>
    <name evidence="12" type="ORF">UFOPK3482_00234</name>
</gene>
<dbReference type="GO" id="GO:0050511">
    <property type="term" value="F:undecaprenyldiphospho-muramoylpentapeptide beta-N-acetylglucosaminyltransferase activity"/>
    <property type="evidence" value="ECO:0007669"/>
    <property type="project" value="InterPro"/>
</dbReference>
<sequence length="362" mass="38388">MKLLLAGGGTAGHVEPAIAVARAFRQKYPDAEIEFVGTPKGLENILVPASGFKLRHIPKVAISRKVSPSLLLAPFQLIRATAISIKVLRDVDCVIGFGGYVSGPIYLAAAISRTPFVIHEQNARPGWANRLGALFTQYSAISYPVSRGALSKAELTGLPLRADVVQALISIEGNWEHSRSSAKNAVAKHFNLNVEKPIVFIFGGSQGSQAINAVIEKAESEGTFSGTSIIHGVGKNNTLPMRSESYVALPYIEDMAELYLAADLIIARSGAVTCAEVAALGRYALFIPLPVGNGEQALNAESLVAANRAMVISQTDFDAAWLKSNIAGLLKKSSDRPAMADSSGLNAVDKIVKLIERASGVQ</sequence>
<keyword evidence="6" id="KW-0573">Peptidoglycan synthesis</keyword>
<evidence type="ECO:0000256" key="2">
    <source>
        <dbReference type="ARBA" id="ARBA00022618"/>
    </source>
</evidence>
<evidence type="ECO:0000256" key="5">
    <source>
        <dbReference type="ARBA" id="ARBA00022960"/>
    </source>
</evidence>
<evidence type="ECO:0000256" key="3">
    <source>
        <dbReference type="ARBA" id="ARBA00022676"/>
    </source>
</evidence>
<dbReference type="GO" id="GO:0009252">
    <property type="term" value="P:peptidoglycan biosynthetic process"/>
    <property type="evidence" value="ECO:0007669"/>
    <property type="project" value="UniProtKB-KW"/>
</dbReference>
<dbReference type="Pfam" id="PF04101">
    <property type="entry name" value="Glyco_tran_28_C"/>
    <property type="match status" value="1"/>
</dbReference>
<organism evidence="12">
    <name type="scientific">freshwater metagenome</name>
    <dbReference type="NCBI Taxonomy" id="449393"/>
    <lineage>
        <taxon>unclassified sequences</taxon>
        <taxon>metagenomes</taxon>
        <taxon>ecological metagenomes</taxon>
    </lineage>
</organism>
<keyword evidence="7" id="KW-0472">Membrane</keyword>
<evidence type="ECO:0000256" key="7">
    <source>
        <dbReference type="ARBA" id="ARBA00023136"/>
    </source>
</evidence>
<keyword evidence="9" id="KW-0961">Cell wall biogenesis/degradation</keyword>
<dbReference type="HAMAP" id="MF_00033">
    <property type="entry name" value="MurG"/>
    <property type="match status" value="1"/>
</dbReference>
<dbReference type="SUPFAM" id="SSF53756">
    <property type="entry name" value="UDP-Glycosyltransferase/glycogen phosphorylase"/>
    <property type="match status" value="1"/>
</dbReference>
<keyword evidence="4" id="KW-0808">Transferase</keyword>
<dbReference type="InterPro" id="IPR007235">
    <property type="entry name" value="Glyco_trans_28_C"/>
</dbReference>
<dbReference type="PANTHER" id="PTHR21015:SF22">
    <property type="entry name" value="GLYCOSYLTRANSFERASE"/>
    <property type="match status" value="1"/>
</dbReference>
<dbReference type="InterPro" id="IPR006009">
    <property type="entry name" value="GlcNAc_MurG"/>
</dbReference>
<dbReference type="InterPro" id="IPR004276">
    <property type="entry name" value="GlycoTrans_28_N"/>
</dbReference>
<evidence type="ECO:0000256" key="8">
    <source>
        <dbReference type="ARBA" id="ARBA00023306"/>
    </source>
</evidence>
<protein>
    <submittedName>
        <fullName evidence="12">Unannotated protein</fullName>
    </submittedName>
</protein>
<dbReference type="Gene3D" id="3.40.50.2000">
    <property type="entry name" value="Glycogen Phosphorylase B"/>
    <property type="match status" value="2"/>
</dbReference>
<keyword evidence="3" id="KW-0328">Glycosyltransferase</keyword>
<feature type="domain" description="Glycosyl transferase family 28 C-terminal" evidence="11">
    <location>
        <begin position="198"/>
        <end position="354"/>
    </location>
</feature>
<dbReference type="Pfam" id="PF03033">
    <property type="entry name" value="Glyco_transf_28"/>
    <property type="match status" value="1"/>
</dbReference>
<dbReference type="GO" id="GO:0008360">
    <property type="term" value="P:regulation of cell shape"/>
    <property type="evidence" value="ECO:0007669"/>
    <property type="project" value="UniProtKB-KW"/>
</dbReference>
<keyword evidence="1" id="KW-1003">Cell membrane</keyword>
<dbReference type="GO" id="GO:0051301">
    <property type="term" value="P:cell division"/>
    <property type="evidence" value="ECO:0007669"/>
    <property type="project" value="UniProtKB-KW"/>
</dbReference>
<dbReference type="CDD" id="cd03785">
    <property type="entry name" value="GT28_MurG"/>
    <property type="match status" value="1"/>
</dbReference>
<evidence type="ECO:0000256" key="1">
    <source>
        <dbReference type="ARBA" id="ARBA00022475"/>
    </source>
</evidence>
<dbReference type="GO" id="GO:0071555">
    <property type="term" value="P:cell wall organization"/>
    <property type="evidence" value="ECO:0007669"/>
    <property type="project" value="UniProtKB-KW"/>
</dbReference>
<keyword evidence="5" id="KW-0133">Cell shape</keyword>
<feature type="domain" description="Glycosyltransferase family 28 N-terminal" evidence="10">
    <location>
        <begin position="4"/>
        <end position="133"/>
    </location>
</feature>
<evidence type="ECO:0000259" key="11">
    <source>
        <dbReference type="Pfam" id="PF04101"/>
    </source>
</evidence>